<keyword evidence="2" id="KW-1185">Reference proteome</keyword>
<dbReference type="Gene3D" id="1.10.3210.10">
    <property type="entry name" value="Hypothetical protein af1432"/>
    <property type="match status" value="1"/>
</dbReference>
<dbReference type="SUPFAM" id="SSF109604">
    <property type="entry name" value="HD-domain/PDEase-like"/>
    <property type="match status" value="1"/>
</dbReference>
<proteinExistence type="predicted"/>
<dbReference type="RefSeq" id="WP_166301125.1">
    <property type="nucleotide sequence ID" value="NZ_CAWPIB010000001.1"/>
</dbReference>
<reference evidence="1 2" key="1">
    <citation type="submission" date="2018-02" db="EMBL/GenBank/DDBJ databases">
        <authorList>
            <person name="Machado R.A."/>
        </authorList>
    </citation>
    <scope>NUCLEOTIDE SEQUENCE [LARGE SCALE GENOMIC DNA]</scope>
    <source>
        <strain evidence="1 2">DSM 19724</strain>
    </source>
</reference>
<accession>A0A7X5QAM8</accession>
<comment type="caution">
    <text evidence="1">The sequence shown here is derived from an EMBL/GenBank/DDBJ whole genome shotgun (WGS) entry which is preliminary data.</text>
</comment>
<name>A0A7X5QAM8_9GAMM</name>
<dbReference type="EMBL" id="PUJW01000001">
    <property type="protein sequence ID" value="NHB90777.1"/>
    <property type="molecule type" value="Genomic_DNA"/>
</dbReference>
<gene>
    <name evidence="1" type="ORF">C5469_01030</name>
</gene>
<dbReference type="Proteomes" id="UP000591844">
    <property type="component" value="Unassembled WGS sequence"/>
</dbReference>
<evidence type="ECO:0000313" key="2">
    <source>
        <dbReference type="Proteomes" id="UP000591844"/>
    </source>
</evidence>
<sequence length="178" mass="19899">MSYSYIVTRTGRHLNYSNVTPADIDIRDIAQGLANECRFNGQIQNFYSVAQHSIYVSQLVPPEYALEGLLHDAAEAYCKDLPSPLKALLPSYQVIERRIDAIIRLKFNLPVLTSDAVKHADLVMLATERRDLDVDIAGKPWPILTGICASDDIAIMPLTPPQALSAFMNRYHELTEAL</sequence>
<evidence type="ECO:0008006" key="3">
    <source>
        <dbReference type="Google" id="ProtNLM"/>
    </source>
</evidence>
<organism evidence="1 2">
    <name type="scientific">Photorhabdus cinerea</name>
    <dbReference type="NCBI Taxonomy" id="471575"/>
    <lineage>
        <taxon>Bacteria</taxon>
        <taxon>Pseudomonadati</taxon>
        <taxon>Pseudomonadota</taxon>
        <taxon>Gammaproteobacteria</taxon>
        <taxon>Enterobacterales</taxon>
        <taxon>Morganellaceae</taxon>
        <taxon>Photorhabdus</taxon>
    </lineage>
</organism>
<protein>
    <recommendedName>
        <fullName evidence="3">HD family hydrolase</fullName>
    </recommendedName>
</protein>
<dbReference type="AlphaFoldDB" id="A0A7X5QAM8"/>
<evidence type="ECO:0000313" key="1">
    <source>
        <dbReference type="EMBL" id="NHB90777.1"/>
    </source>
</evidence>